<sequence>MTWSIVARDCETGQLGIAVASRFFAVGGLVPHIRGGIGAVATQAFVSPLYGVDGLAALASGQAPVEILRELTARDQGRDQRQFHLIDARGRNAAFTGARCIDWAGHLVGQDISVAGNMLDGPQVLEKTLAAYGKTSGLPLAERLLEAMQAGENAGGDKRGRQSAALLVYRDQDYPWLSIRADDHADPLGELRRLYAVAKERYLHVAETMATRQNPSGLIDRRVIDEKIAALEAARIAEGRPSASFATPLKLSHAKP</sequence>
<dbReference type="InterPro" id="IPR029055">
    <property type="entry name" value="Ntn_hydrolases_N"/>
</dbReference>
<dbReference type="Pfam" id="PF06267">
    <property type="entry name" value="DUF1028"/>
    <property type="match status" value="1"/>
</dbReference>
<evidence type="ECO:0000313" key="2">
    <source>
        <dbReference type="Proteomes" id="UP000185109"/>
    </source>
</evidence>
<dbReference type="PANTHER" id="PTHR39328:SF1">
    <property type="entry name" value="BLL2871 PROTEIN"/>
    <property type="match status" value="1"/>
</dbReference>
<dbReference type="PANTHER" id="PTHR39328">
    <property type="entry name" value="BLL2871 PROTEIN"/>
    <property type="match status" value="1"/>
</dbReference>
<evidence type="ECO:0008006" key="3">
    <source>
        <dbReference type="Google" id="ProtNLM"/>
    </source>
</evidence>
<protein>
    <recommendedName>
        <fullName evidence="3">DUF1028 domain-containing protein</fullName>
    </recommendedName>
</protein>
<dbReference type="Gene3D" id="3.60.20.10">
    <property type="entry name" value="Glutamine Phosphoribosylpyrophosphate, subunit 1, domain 1"/>
    <property type="match status" value="1"/>
</dbReference>
<reference evidence="1 2" key="1">
    <citation type="submission" date="2016-09" db="EMBL/GenBank/DDBJ databases">
        <title>The complete genome sequences of Rhizobium gallicum, symbiovars gallicum and phaseoli, symbionts associated to common bean (Phaseolus vulgaris).</title>
        <authorList>
            <person name="Bustos P."/>
            <person name="Santamaria R.I."/>
            <person name="Perez-Carrascal O.M."/>
            <person name="Juarez S."/>
            <person name="Lozano L."/>
            <person name="Martinez-Flores I."/>
            <person name="Martinez-Romero E."/>
            <person name="Cevallos M."/>
            <person name="Romero D."/>
            <person name="Davila G."/>
            <person name="Gonzalez V."/>
        </authorList>
    </citation>
    <scope>NUCLEOTIDE SEQUENCE [LARGE SCALE GENOMIC DNA]</scope>
    <source>
        <strain evidence="1 2">8C-3</strain>
        <plasmid evidence="2">Plasmid prsp8c3c</plasmid>
    </source>
</reference>
<dbReference type="SUPFAM" id="SSF56235">
    <property type="entry name" value="N-terminal nucleophile aminohydrolases (Ntn hydrolases)"/>
    <property type="match status" value="1"/>
</dbReference>
<proteinExistence type="predicted"/>
<dbReference type="AlphaFoldDB" id="A0A1L5PEQ8"/>
<gene>
    <name evidence="1" type="ORF">AM571_PC00908</name>
</gene>
<accession>A0A1L5PEQ8</accession>
<geneLocation type="plasmid" evidence="2">
    <name>prsp8c3c</name>
</geneLocation>
<name>A0A1L5PEQ8_RHIET</name>
<evidence type="ECO:0000313" key="1">
    <source>
        <dbReference type="EMBL" id="APO78644.1"/>
    </source>
</evidence>
<dbReference type="InterPro" id="IPR010430">
    <property type="entry name" value="DUF1028"/>
</dbReference>
<dbReference type="EMBL" id="CP017244">
    <property type="protein sequence ID" value="APO78644.1"/>
    <property type="molecule type" value="Genomic_DNA"/>
</dbReference>
<organism evidence="1 2">
    <name type="scientific">Rhizobium etli 8C-3</name>
    <dbReference type="NCBI Taxonomy" id="538025"/>
    <lineage>
        <taxon>Bacteria</taxon>
        <taxon>Pseudomonadati</taxon>
        <taxon>Pseudomonadota</taxon>
        <taxon>Alphaproteobacteria</taxon>
        <taxon>Hyphomicrobiales</taxon>
        <taxon>Rhizobiaceae</taxon>
        <taxon>Rhizobium/Agrobacterium group</taxon>
        <taxon>Rhizobium</taxon>
    </lineage>
</organism>
<dbReference type="RefSeq" id="WP_074064480.1">
    <property type="nucleotide sequence ID" value="NZ_CP017244.1"/>
</dbReference>
<keyword evidence="1" id="KW-0614">Plasmid</keyword>
<dbReference type="Proteomes" id="UP000185109">
    <property type="component" value="Plasmid pRsp8C3c"/>
</dbReference>